<dbReference type="EMBL" id="SESI01000002">
    <property type="protein sequence ID" value="TQQ80705.1"/>
    <property type="molecule type" value="Genomic_DNA"/>
</dbReference>
<dbReference type="Proteomes" id="UP000315385">
    <property type="component" value="Unassembled WGS sequence"/>
</dbReference>
<evidence type="ECO:0000313" key="2">
    <source>
        <dbReference type="EMBL" id="TQQ80705.1"/>
    </source>
</evidence>
<evidence type="ECO:0000256" key="1">
    <source>
        <dbReference type="SAM" id="MobiDB-lite"/>
    </source>
</evidence>
<evidence type="ECO:0000313" key="3">
    <source>
        <dbReference type="Proteomes" id="UP000315385"/>
    </source>
</evidence>
<accession>A0A544QPA7</accession>
<keyword evidence="3" id="KW-1185">Reference proteome</keyword>
<dbReference type="RefSeq" id="WP_142443816.1">
    <property type="nucleotide sequence ID" value="NZ_SESI01000002.1"/>
</dbReference>
<reference evidence="2 3" key="1">
    <citation type="submission" date="2019-02" db="EMBL/GenBank/DDBJ databases">
        <title>Halonotius sp. a new haloqrchaeon isolated from saline water.</title>
        <authorList>
            <person name="Duran-Viseras A."/>
            <person name="Sanchez-Porro C."/>
            <person name="Ventosa A."/>
        </authorList>
    </citation>
    <scope>NUCLEOTIDE SEQUENCE [LARGE SCALE GENOMIC DNA]</scope>
    <source>
        <strain evidence="2 3">F9-27</strain>
    </source>
</reference>
<proteinExistence type="predicted"/>
<name>A0A544QPA7_9EURY</name>
<protein>
    <submittedName>
        <fullName evidence="2">Uncharacterized protein</fullName>
    </submittedName>
</protein>
<gene>
    <name evidence="2" type="ORF">EWF95_09505</name>
</gene>
<feature type="region of interest" description="Disordered" evidence="1">
    <location>
        <begin position="1"/>
        <end position="59"/>
    </location>
</feature>
<comment type="caution">
    <text evidence="2">The sequence shown here is derived from an EMBL/GenBank/DDBJ whole genome shotgun (WGS) entry which is preliminary data.</text>
</comment>
<feature type="compositionally biased region" description="Basic and acidic residues" evidence="1">
    <location>
        <begin position="1"/>
        <end position="26"/>
    </location>
</feature>
<organism evidence="2 3">
    <name type="scientific">Halonotius roseus</name>
    <dbReference type="NCBI Taxonomy" id="2511997"/>
    <lineage>
        <taxon>Archaea</taxon>
        <taxon>Methanobacteriati</taxon>
        <taxon>Methanobacteriota</taxon>
        <taxon>Stenosarchaea group</taxon>
        <taxon>Halobacteria</taxon>
        <taxon>Halobacteriales</taxon>
        <taxon>Haloferacaceae</taxon>
        <taxon>Halonotius</taxon>
    </lineage>
</organism>
<dbReference type="AlphaFoldDB" id="A0A544QPA7"/>
<sequence>MFERFDEAKTEKRPPNHRSGDADRHYLTAVAVGAAARAESDTPFDDDPFDSATTGGVDV</sequence>